<evidence type="ECO:0000313" key="4">
    <source>
        <dbReference type="EMBL" id="MBB4928889.1"/>
    </source>
</evidence>
<dbReference type="SUPFAM" id="SSF53335">
    <property type="entry name" value="S-adenosyl-L-methionine-dependent methyltransferases"/>
    <property type="match status" value="1"/>
</dbReference>
<dbReference type="CDD" id="cd02440">
    <property type="entry name" value="AdoMet_MTases"/>
    <property type="match status" value="1"/>
</dbReference>
<evidence type="ECO:0000256" key="1">
    <source>
        <dbReference type="ARBA" id="ARBA00022679"/>
    </source>
</evidence>
<keyword evidence="5" id="KW-1185">Reference proteome</keyword>
<accession>A0A7W7R835</accession>
<feature type="domain" description="Methyltransferase type 11" evidence="2">
    <location>
        <begin position="47"/>
        <end position="136"/>
    </location>
</feature>
<evidence type="ECO:0000313" key="5">
    <source>
        <dbReference type="Proteomes" id="UP000540506"/>
    </source>
</evidence>
<evidence type="ECO:0000313" key="3">
    <source>
        <dbReference type="EMBL" id="MBB4927069.1"/>
    </source>
</evidence>
<dbReference type="Proteomes" id="UP000540506">
    <property type="component" value="Unassembled WGS sequence"/>
</dbReference>
<dbReference type="GO" id="GO:0032259">
    <property type="term" value="P:methylation"/>
    <property type="evidence" value="ECO:0007669"/>
    <property type="project" value="UniProtKB-KW"/>
</dbReference>
<dbReference type="RefSeq" id="WP_184940991.1">
    <property type="nucleotide sequence ID" value="NZ_JACHJV010000001.1"/>
</dbReference>
<organism evidence="3 5">
    <name type="scientific">Kitasatospora kifunensis</name>
    <name type="common">Streptomyces kifunensis</name>
    <dbReference type="NCBI Taxonomy" id="58351"/>
    <lineage>
        <taxon>Bacteria</taxon>
        <taxon>Bacillati</taxon>
        <taxon>Actinomycetota</taxon>
        <taxon>Actinomycetes</taxon>
        <taxon>Kitasatosporales</taxon>
        <taxon>Streptomycetaceae</taxon>
        <taxon>Kitasatospora</taxon>
    </lineage>
</organism>
<dbReference type="Gene3D" id="3.40.50.150">
    <property type="entry name" value="Vaccinia Virus protein VP39"/>
    <property type="match status" value="1"/>
</dbReference>
<gene>
    <name evidence="3" type="ORF">FHR34_006062</name>
    <name evidence="4" type="ORF">FHR34_007986</name>
</gene>
<protein>
    <submittedName>
        <fullName evidence="3">SAM-dependent methyltransferase</fullName>
    </submittedName>
</protein>
<evidence type="ECO:0000259" key="2">
    <source>
        <dbReference type="Pfam" id="PF08241"/>
    </source>
</evidence>
<dbReference type="InterPro" id="IPR013216">
    <property type="entry name" value="Methyltransf_11"/>
</dbReference>
<reference evidence="3 5" key="1">
    <citation type="submission" date="2020-08" db="EMBL/GenBank/DDBJ databases">
        <title>Sequencing the genomes of 1000 actinobacteria strains.</title>
        <authorList>
            <person name="Klenk H.-P."/>
        </authorList>
    </citation>
    <scope>NUCLEOTIDE SEQUENCE [LARGE SCALE GENOMIC DNA]</scope>
    <source>
        <strain evidence="3 5">DSM 41654</strain>
    </source>
</reference>
<proteinExistence type="predicted"/>
<dbReference type="Pfam" id="PF08241">
    <property type="entry name" value="Methyltransf_11"/>
    <property type="match status" value="1"/>
</dbReference>
<dbReference type="InterPro" id="IPR050447">
    <property type="entry name" value="Erg6_SMT_methyltransf"/>
</dbReference>
<keyword evidence="1 3" id="KW-0808">Transferase</keyword>
<dbReference type="InterPro" id="IPR029063">
    <property type="entry name" value="SAM-dependent_MTases_sf"/>
</dbReference>
<dbReference type="EMBL" id="JACHJV010000001">
    <property type="protein sequence ID" value="MBB4927069.1"/>
    <property type="molecule type" value="Genomic_DNA"/>
</dbReference>
<keyword evidence="3" id="KW-0489">Methyltransferase</keyword>
<comment type="caution">
    <text evidence="3">The sequence shown here is derived from an EMBL/GenBank/DDBJ whole genome shotgun (WGS) entry which is preliminary data.</text>
</comment>
<name>A0A7W7R835_KITKI</name>
<dbReference type="PANTHER" id="PTHR44068">
    <property type="entry name" value="ZGC:194242"/>
    <property type="match status" value="1"/>
</dbReference>
<dbReference type="GO" id="GO:0008757">
    <property type="term" value="F:S-adenosylmethionine-dependent methyltransferase activity"/>
    <property type="evidence" value="ECO:0007669"/>
    <property type="project" value="InterPro"/>
</dbReference>
<sequence>MSLRPRYDEFADWYDAYVQSGVGRPFAEAADQLIARMLGVGAGQTCLDLGCGGGAHIPALTALGWQVLGVDISPRQVEIAQCSGADAIVASADNLPFDDQSFDAVATIMTTTDFDELPAVFKEAYRVLRPGGRLAIVGAHPCFGGVYVERDSAGACTVHPGYRLHERVEQHPLLGNGIRSRVGVVNVPLPVLLNSVLDAGFRLLETAEDNGQQPVPDLLGIAACRPR</sequence>
<dbReference type="PANTHER" id="PTHR44068:SF11">
    <property type="entry name" value="GERANYL DIPHOSPHATE 2-C-METHYLTRANSFERASE"/>
    <property type="match status" value="1"/>
</dbReference>
<dbReference type="AlphaFoldDB" id="A0A7W7R835"/>
<dbReference type="EMBL" id="JACHJV010000003">
    <property type="protein sequence ID" value="MBB4928889.1"/>
    <property type="molecule type" value="Genomic_DNA"/>
</dbReference>